<dbReference type="InterPro" id="IPR005583">
    <property type="entry name" value="YaaA"/>
</dbReference>
<comment type="similarity">
    <text evidence="1">Belongs to the UPF0246 family.</text>
</comment>
<name>A0ABU7LPG8_9PROT</name>
<dbReference type="PANTHER" id="PTHR30283">
    <property type="entry name" value="PEROXIDE STRESS RESPONSE PROTEIN YAAA"/>
    <property type="match status" value="1"/>
</dbReference>
<accession>A0ABU7LPG8</accession>
<reference evidence="3 4" key="1">
    <citation type="submission" date="2024-01" db="EMBL/GenBank/DDBJ databases">
        <title>Hyphobacterium bacterium isolated from marine sediment.</title>
        <authorList>
            <person name="Zhao S."/>
        </authorList>
    </citation>
    <scope>NUCLEOTIDE SEQUENCE [LARGE SCALE GENOMIC DNA]</scope>
    <source>
        <strain evidence="4">HN65</strain>
    </source>
</reference>
<dbReference type="Proteomes" id="UP001354971">
    <property type="component" value="Unassembled WGS sequence"/>
</dbReference>
<dbReference type="RefSeq" id="WP_330197904.1">
    <property type="nucleotide sequence ID" value="NZ_JAZDRP010000002.1"/>
</dbReference>
<evidence type="ECO:0000313" key="3">
    <source>
        <dbReference type="EMBL" id="MEE2525239.1"/>
    </source>
</evidence>
<proteinExistence type="inferred from homology"/>
<keyword evidence="4" id="KW-1185">Reference proteome</keyword>
<organism evidence="3 4">
    <name type="scientific">Hyphobacterium lacteum</name>
    <dbReference type="NCBI Taxonomy" id="3116575"/>
    <lineage>
        <taxon>Bacteria</taxon>
        <taxon>Pseudomonadati</taxon>
        <taxon>Pseudomonadota</taxon>
        <taxon>Alphaproteobacteria</taxon>
        <taxon>Maricaulales</taxon>
        <taxon>Maricaulaceae</taxon>
        <taxon>Hyphobacterium</taxon>
    </lineage>
</organism>
<dbReference type="HAMAP" id="MF_00652">
    <property type="entry name" value="UPF0246"/>
    <property type="match status" value="1"/>
</dbReference>
<gene>
    <name evidence="3" type="primary">yaaA</name>
    <name evidence="3" type="ORF">V0U79_02600</name>
</gene>
<dbReference type="NCBIfam" id="NF002542">
    <property type="entry name" value="PRK02101.1-3"/>
    <property type="match status" value="1"/>
</dbReference>
<comment type="caution">
    <text evidence="3">The sequence shown here is derived from an EMBL/GenBank/DDBJ whole genome shotgun (WGS) entry which is preliminary data.</text>
</comment>
<dbReference type="PANTHER" id="PTHR30283:SF4">
    <property type="entry name" value="PEROXIDE STRESS RESISTANCE PROTEIN YAAA"/>
    <property type="match status" value="1"/>
</dbReference>
<evidence type="ECO:0000256" key="1">
    <source>
        <dbReference type="HAMAP-Rule" id="MF_00652"/>
    </source>
</evidence>
<dbReference type="EMBL" id="JAZDRP010000002">
    <property type="protein sequence ID" value="MEE2525239.1"/>
    <property type="molecule type" value="Genomic_DNA"/>
</dbReference>
<sequence>MLVLLSPAKLMNFDDVASPMPTQPELLDRTATLSKTTRNLTKTKIQQMMGLSDDLAQLNYERFKAFDPENRHGKPAALTFAGDVYRGLKAEELEANDLEWAQDHLRILSGLYGVLRPLDQIQPYRLEMGTKIHTRKGETLYDFWGSDIAKALNASLEKTGSDTILNLASNEYFKAVDKKALKANIIDVAFKEEKDGKSRPLFMFTKLARGLMARWIIENRITDPARLREFDVEGYRFDPEASSGGKLEFRRPQPAPKSAKKAA</sequence>
<evidence type="ECO:0000256" key="2">
    <source>
        <dbReference type="SAM" id="MobiDB-lite"/>
    </source>
</evidence>
<evidence type="ECO:0000313" key="4">
    <source>
        <dbReference type="Proteomes" id="UP001354971"/>
    </source>
</evidence>
<protein>
    <recommendedName>
        <fullName evidence="1">UPF0246 protein V0U79_02600</fullName>
    </recommendedName>
</protein>
<feature type="region of interest" description="Disordered" evidence="2">
    <location>
        <begin position="238"/>
        <end position="263"/>
    </location>
</feature>
<dbReference type="Pfam" id="PF03883">
    <property type="entry name" value="H2O2_YaaD"/>
    <property type="match status" value="1"/>
</dbReference>